<keyword evidence="3" id="KW-0805">Transcription regulation</keyword>
<dbReference type="Pfam" id="PF13873">
    <property type="entry name" value="Myb_DNA-bind_5"/>
    <property type="match status" value="1"/>
</dbReference>
<accession>A0ABQ9JT98</accession>
<proteinExistence type="predicted"/>
<evidence type="ECO:0000256" key="4">
    <source>
        <dbReference type="ARBA" id="ARBA00023163"/>
    </source>
</evidence>
<evidence type="ECO:0000256" key="3">
    <source>
        <dbReference type="ARBA" id="ARBA00023015"/>
    </source>
</evidence>
<evidence type="ECO:0000256" key="2">
    <source>
        <dbReference type="ARBA" id="ARBA00016807"/>
    </source>
</evidence>
<evidence type="ECO:0000313" key="8">
    <source>
        <dbReference type="Proteomes" id="UP001162164"/>
    </source>
</evidence>
<organism evidence="7 8">
    <name type="scientific">Molorchus minor</name>
    <dbReference type="NCBI Taxonomy" id="1323400"/>
    <lineage>
        <taxon>Eukaryota</taxon>
        <taxon>Metazoa</taxon>
        <taxon>Ecdysozoa</taxon>
        <taxon>Arthropoda</taxon>
        <taxon>Hexapoda</taxon>
        <taxon>Insecta</taxon>
        <taxon>Pterygota</taxon>
        <taxon>Neoptera</taxon>
        <taxon>Endopterygota</taxon>
        <taxon>Coleoptera</taxon>
        <taxon>Polyphaga</taxon>
        <taxon>Cucujiformia</taxon>
        <taxon>Chrysomeloidea</taxon>
        <taxon>Cerambycidae</taxon>
        <taxon>Lamiinae</taxon>
        <taxon>Monochamini</taxon>
        <taxon>Molorchus</taxon>
    </lineage>
</organism>
<evidence type="ECO:0000256" key="1">
    <source>
        <dbReference type="ARBA" id="ARBA00011764"/>
    </source>
</evidence>
<reference evidence="7" key="1">
    <citation type="journal article" date="2023" name="Insect Mol. Biol.">
        <title>Genome sequencing provides insights into the evolution of gene families encoding plant cell wall-degrading enzymes in longhorned beetles.</title>
        <authorList>
            <person name="Shin N.R."/>
            <person name="Okamura Y."/>
            <person name="Kirsch R."/>
            <person name="Pauchet Y."/>
        </authorList>
    </citation>
    <scope>NUCLEOTIDE SEQUENCE</scope>
    <source>
        <strain evidence="7">MMC_N1</strain>
    </source>
</reference>
<evidence type="ECO:0000313" key="7">
    <source>
        <dbReference type="EMBL" id="KAJ8980495.1"/>
    </source>
</evidence>
<gene>
    <name evidence="7" type="ORF">NQ317_000611</name>
</gene>
<sequence length="196" mass="22552">MEIEKHKDLKRIPISLMEKKVNIVNVSNAIQELKIKCQERLAKDIPLIIKNDCVLVENGHINEKWFHPAMSADQVSKVCCEQIMEKIKRTRCNNVTANEIEVLLTLVESHKGVVECKKTDVVTNGEKDFEKIAIKFNSAVGTGRTSKHLRNKWDAWKKRKNDTVIRKFLYLELESGVFLLPSDCTYKNKSLCKKSP</sequence>
<dbReference type="EMBL" id="JAPWTJ010000257">
    <property type="protein sequence ID" value="KAJ8980495.1"/>
    <property type="molecule type" value="Genomic_DNA"/>
</dbReference>
<evidence type="ECO:0000256" key="5">
    <source>
        <dbReference type="ARBA" id="ARBA00025466"/>
    </source>
</evidence>
<dbReference type="InterPro" id="IPR028002">
    <property type="entry name" value="Myb_DNA-bind_5"/>
</dbReference>
<comment type="subunit">
    <text evidence="1">Self-associates forming complexes of several hundred monomers.</text>
</comment>
<dbReference type="Proteomes" id="UP001162164">
    <property type="component" value="Unassembled WGS sequence"/>
</dbReference>
<comment type="caution">
    <text evidence="7">The sequence shown here is derived from an EMBL/GenBank/DDBJ whole genome shotgun (WGS) entry which is preliminary data.</text>
</comment>
<protein>
    <recommendedName>
        <fullName evidence="2">Regulatory protein zeste</fullName>
    </recommendedName>
</protein>
<name>A0ABQ9JT98_9CUCU</name>
<evidence type="ECO:0000259" key="6">
    <source>
        <dbReference type="Pfam" id="PF13873"/>
    </source>
</evidence>
<keyword evidence="4" id="KW-0804">Transcription</keyword>
<keyword evidence="8" id="KW-1185">Reference proteome</keyword>
<feature type="domain" description="Myb/SANT-like DNA-binding" evidence="6">
    <location>
        <begin position="91"/>
        <end position="159"/>
    </location>
</feature>
<comment type="function">
    <text evidence="5">Involved in transvection phenomena (= synapsis-dependent gene expression), where the synaptic pairing of chromosomes carrying genes with which zeste interacts influences the expression of these genes. Zeste binds to DNA and stimulates transcription from a nearby promoter.</text>
</comment>